<evidence type="ECO:0000256" key="5">
    <source>
        <dbReference type="ARBA" id="ARBA00022840"/>
    </source>
</evidence>
<comment type="caution">
    <text evidence="7">The sequence shown here is derived from an EMBL/GenBank/DDBJ whole genome shotgun (WGS) entry which is preliminary data.</text>
</comment>
<dbReference type="PANTHER" id="PTHR34273:SF2">
    <property type="entry name" value="METHYLTHIORIBOSE KINASE"/>
    <property type="match status" value="1"/>
</dbReference>
<dbReference type="EMBL" id="MU150229">
    <property type="protein sequence ID" value="KAF9469683.1"/>
    <property type="molecule type" value="Genomic_DNA"/>
</dbReference>
<evidence type="ECO:0000256" key="3">
    <source>
        <dbReference type="ARBA" id="ARBA00022741"/>
    </source>
</evidence>
<evidence type="ECO:0000256" key="4">
    <source>
        <dbReference type="ARBA" id="ARBA00022777"/>
    </source>
</evidence>
<dbReference type="GO" id="GO:0005524">
    <property type="term" value="F:ATP binding"/>
    <property type="evidence" value="ECO:0007669"/>
    <property type="project" value="UniProtKB-KW"/>
</dbReference>
<evidence type="ECO:0000259" key="6">
    <source>
        <dbReference type="Pfam" id="PF01636"/>
    </source>
</evidence>
<dbReference type="PANTHER" id="PTHR34273">
    <property type="entry name" value="METHYLTHIORIBOSE KINASE"/>
    <property type="match status" value="1"/>
</dbReference>
<dbReference type="OrthoDB" id="25129at2759"/>
<evidence type="ECO:0000313" key="8">
    <source>
        <dbReference type="Proteomes" id="UP000807353"/>
    </source>
</evidence>
<proteinExistence type="inferred from homology"/>
<dbReference type="Proteomes" id="UP000807353">
    <property type="component" value="Unassembled WGS sequence"/>
</dbReference>
<feature type="domain" description="Aminoglycoside phosphotransferase" evidence="6">
    <location>
        <begin position="28"/>
        <end position="277"/>
    </location>
</feature>
<keyword evidence="2" id="KW-0808">Transferase</keyword>
<gene>
    <name evidence="7" type="ORF">BDZ94DRAFT_1150840</name>
</gene>
<evidence type="ECO:0000256" key="1">
    <source>
        <dbReference type="ARBA" id="ARBA00010165"/>
    </source>
</evidence>
<keyword evidence="3" id="KW-0547">Nucleotide-binding</keyword>
<protein>
    <submittedName>
        <fullName evidence="7">Kinase-like domain-containing protein</fullName>
    </submittedName>
</protein>
<organism evidence="7 8">
    <name type="scientific">Collybia nuda</name>
    <dbReference type="NCBI Taxonomy" id="64659"/>
    <lineage>
        <taxon>Eukaryota</taxon>
        <taxon>Fungi</taxon>
        <taxon>Dikarya</taxon>
        <taxon>Basidiomycota</taxon>
        <taxon>Agaricomycotina</taxon>
        <taxon>Agaricomycetes</taxon>
        <taxon>Agaricomycetidae</taxon>
        <taxon>Agaricales</taxon>
        <taxon>Tricholomatineae</taxon>
        <taxon>Clitocybaceae</taxon>
        <taxon>Collybia</taxon>
    </lineage>
</organism>
<keyword evidence="8" id="KW-1185">Reference proteome</keyword>
<dbReference type="SUPFAM" id="SSF56112">
    <property type="entry name" value="Protein kinase-like (PK-like)"/>
    <property type="match status" value="1"/>
</dbReference>
<accession>A0A9P5YGW4</accession>
<dbReference type="InterPro" id="IPR011009">
    <property type="entry name" value="Kinase-like_dom_sf"/>
</dbReference>
<evidence type="ECO:0000256" key="2">
    <source>
        <dbReference type="ARBA" id="ARBA00022679"/>
    </source>
</evidence>
<reference evidence="7" key="1">
    <citation type="submission" date="2020-11" db="EMBL/GenBank/DDBJ databases">
        <authorList>
            <consortium name="DOE Joint Genome Institute"/>
            <person name="Ahrendt S."/>
            <person name="Riley R."/>
            <person name="Andreopoulos W."/>
            <person name="Labutti K."/>
            <person name="Pangilinan J."/>
            <person name="Ruiz-Duenas F.J."/>
            <person name="Barrasa J.M."/>
            <person name="Sanchez-Garcia M."/>
            <person name="Camarero S."/>
            <person name="Miyauchi S."/>
            <person name="Serrano A."/>
            <person name="Linde D."/>
            <person name="Babiker R."/>
            <person name="Drula E."/>
            <person name="Ayuso-Fernandez I."/>
            <person name="Pacheco R."/>
            <person name="Padilla G."/>
            <person name="Ferreira P."/>
            <person name="Barriuso J."/>
            <person name="Kellner H."/>
            <person name="Castanera R."/>
            <person name="Alfaro M."/>
            <person name="Ramirez L."/>
            <person name="Pisabarro A.G."/>
            <person name="Kuo A."/>
            <person name="Tritt A."/>
            <person name="Lipzen A."/>
            <person name="He G."/>
            <person name="Yan M."/>
            <person name="Ng V."/>
            <person name="Cullen D."/>
            <person name="Martin F."/>
            <person name="Rosso M.-N."/>
            <person name="Henrissat B."/>
            <person name="Hibbett D."/>
            <person name="Martinez A.T."/>
            <person name="Grigoriev I.V."/>
        </authorList>
    </citation>
    <scope>NUCLEOTIDE SEQUENCE</scope>
    <source>
        <strain evidence="7">CBS 247.69</strain>
    </source>
</reference>
<dbReference type="InterPro" id="IPR002575">
    <property type="entry name" value="Aminoglycoside_PTrfase"/>
</dbReference>
<dbReference type="GO" id="GO:0016301">
    <property type="term" value="F:kinase activity"/>
    <property type="evidence" value="ECO:0007669"/>
    <property type="project" value="UniProtKB-KW"/>
</dbReference>
<dbReference type="Gene3D" id="3.30.200.20">
    <property type="entry name" value="Phosphorylase Kinase, domain 1"/>
    <property type="match status" value="1"/>
</dbReference>
<keyword evidence="5" id="KW-0067">ATP-binding</keyword>
<dbReference type="Gene3D" id="3.90.1200.10">
    <property type="match status" value="1"/>
</dbReference>
<dbReference type="AlphaFoldDB" id="A0A9P5YGW4"/>
<keyword evidence="4 7" id="KW-0418">Kinase</keyword>
<sequence>MGDSTLDLGTVSGIQTYLSNTPFASDHITILSGGYSNFAYRIKLILPYDGRTTLVVKHSKSYVLAAGQKLPFDTIRQFFEVEALTRVKDVPSSKQLVTVPTVHRFDKQANVIIIDDCGEDALTLKKFMQDGRSNPSLSEEIGRALGEFIGNMHMWGRQNRPVLDLFETNEQGKTISAWATYGRLESTLTGKDDLPVLQDPPIDVSREQLEIIKTLSSERTLDMTSAREWFVMGDFWPGNILITLDNAGALKRIYILDWEVAKTGLPELDLGQFCAEMDLLRRFHPECAESAGKTISTFLGTYSELCRPDISFARRAITHWGVHLVAWVPRIPWGSKEDTRKTVEEGVSLLVEGYTGSDEWVKSSFVKDLC</sequence>
<name>A0A9P5YGW4_9AGAR</name>
<evidence type="ECO:0000313" key="7">
    <source>
        <dbReference type="EMBL" id="KAF9469683.1"/>
    </source>
</evidence>
<dbReference type="Pfam" id="PF01636">
    <property type="entry name" value="APH"/>
    <property type="match status" value="1"/>
</dbReference>
<comment type="similarity">
    <text evidence="1">Belongs to the methylthioribose kinase family.</text>
</comment>